<proteinExistence type="predicted"/>
<evidence type="ECO:0000256" key="1">
    <source>
        <dbReference type="SAM" id="MobiDB-lite"/>
    </source>
</evidence>
<evidence type="ECO:0000313" key="3">
    <source>
        <dbReference type="Proteomes" id="UP001149165"/>
    </source>
</evidence>
<dbReference type="AlphaFoldDB" id="A0A9W9FXG5"/>
<reference evidence="2" key="2">
    <citation type="journal article" date="2023" name="IMA Fungus">
        <title>Comparative genomic study of the Penicillium genus elucidates a diverse pangenome and 15 lateral gene transfer events.</title>
        <authorList>
            <person name="Petersen C."/>
            <person name="Sorensen T."/>
            <person name="Nielsen M.R."/>
            <person name="Sondergaard T.E."/>
            <person name="Sorensen J.L."/>
            <person name="Fitzpatrick D.A."/>
            <person name="Frisvad J.C."/>
            <person name="Nielsen K.L."/>
        </authorList>
    </citation>
    <scope>NUCLEOTIDE SEQUENCE</scope>
    <source>
        <strain evidence="2">IBT 30069</strain>
    </source>
</reference>
<dbReference type="EMBL" id="JAPQKH010000003">
    <property type="protein sequence ID" value="KAJ5108237.1"/>
    <property type="molecule type" value="Genomic_DNA"/>
</dbReference>
<reference evidence="2" key="1">
    <citation type="submission" date="2022-11" db="EMBL/GenBank/DDBJ databases">
        <authorList>
            <person name="Petersen C."/>
        </authorList>
    </citation>
    <scope>NUCLEOTIDE SEQUENCE</scope>
    <source>
        <strain evidence="2">IBT 30069</strain>
    </source>
</reference>
<keyword evidence="3" id="KW-1185">Reference proteome</keyword>
<evidence type="ECO:0000313" key="2">
    <source>
        <dbReference type="EMBL" id="KAJ5108237.1"/>
    </source>
</evidence>
<name>A0A9W9FXG5_9EURO</name>
<gene>
    <name evidence="2" type="ORF">N7456_004912</name>
</gene>
<protein>
    <submittedName>
        <fullName evidence="2">Uncharacterized protein</fullName>
    </submittedName>
</protein>
<dbReference type="Proteomes" id="UP001149165">
    <property type="component" value="Unassembled WGS sequence"/>
</dbReference>
<comment type="caution">
    <text evidence="2">The sequence shown here is derived from an EMBL/GenBank/DDBJ whole genome shotgun (WGS) entry which is preliminary data.</text>
</comment>
<sequence length="90" mass="9793">MAMVAHLYRTIVTDPQGLSPTLDQREPISSTFNTELRESRAGSSTQGSPGTETGKHFGKGAMNGLLLTDIIYTPRTDKTVREPPETAFLV</sequence>
<feature type="compositionally biased region" description="Polar residues" evidence="1">
    <location>
        <begin position="41"/>
        <end position="51"/>
    </location>
</feature>
<feature type="compositionally biased region" description="Polar residues" evidence="1">
    <location>
        <begin position="16"/>
        <end position="34"/>
    </location>
</feature>
<accession>A0A9W9FXG5</accession>
<feature type="region of interest" description="Disordered" evidence="1">
    <location>
        <begin position="14"/>
        <end position="60"/>
    </location>
</feature>
<organism evidence="2 3">
    <name type="scientific">Penicillium angulare</name>
    <dbReference type="NCBI Taxonomy" id="116970"/>
    <lineage>
        <taxon>Eukaryota</taxon>
        <taxon>Fungi</taxon>
        <taxon>Dikarya</taxon>
        <taxon>Ascomycota</taxon>
        <taxon>Pezizomycotina</taxon>
        <taxon>Eurotiomycetes</taxon>
        <taxon>Eurotiomycetidae</taxon>
        <taxon>Eurotiales</taxon>
        <taxon>Aspergillaceae</taxon>
        <taxon>Penicillium</taxon>
    </lineage>
</organism>